<dbReference type="PANTHER" id="PTHR11941:SF54">
    <property type="entry name" value="ENOYL-COA HYDRATASE, MITOCHONDRIAL"/>
    <property type="match status" value="1"/>
</dbReference>
<reference evidence="3 4" key="1">
    <citation type="submission" date="2022-05" db="EMBL/GenBank/DDBJ databases">
        <title>Genome Resource of Streptomyces lavenduligriseus GA1-1, a Strain with Broad-Spectrum Antifungal Activity against Phytopathogenic Fungi.</title>
        <authorList>
            <person name="Qi D."/>
        </authorList>
    </citation>
    <scope>NUCLEOTIDE SEQUENCE [LARGE SCALE GENOMIC DNA]</scope>
    <source>
        <strain evidence="3 4">GA1-1</strain>
    </source>
</reference>
<comment type="similarity">
    <text evidence="1 2">Belongs to the enoyl-CoA hydratase/isomerase family.</text>
</comment>
<dbReference type="RefSeq" id="WP_249457149.1">
    <property type="nucleotide sequence ID" value="NZ_JAMCCK010000006.1"/>
</dbReference>
<dbReference type="Pfam" id="PF00378">
    <property type="entry name" value="ECH_1"/>
    <property type="match status" value="1"/>
</dbReference>
<evidence type="ECO:0000313" key="3">
    <source>
        <dbReference type="EMBL" id="MCL3992629.1"/>
    </source>
</evidence>
<dbReference type="Gene3D" id="3.90.226.10">
    <property type="entry name" value="2-enoyl-CoA Hydratase, Chain A, domain 1"/>
    <property type="match status" value="1"/>
</dbReference>
<evidence type="ECO:0000256" key="2">
    <source>
        <dbReference type="RuleBase" id="RU003707"/>
    </source>
</evidence>
<evidence type="ECO:0000256" key="1">
    <source>
        <dbReference type="ARBA" id="ARBA00005254"/>
    </source>
</evidence>
<accession>A0ABT0NME6</accession>
<name>A0ABT0NME6_9ACTN</name>
<evidence type="ECO:0000313" key="4">
    <source>
        <dbReference type="Proteomes" id="UP001202052"/>
    </source>
</evidence>
<dbReference type="InterPro" id="IPR029045">
    <property type="entry name" value="ClpP/crotonase-like_dom_sf"/>
</dbReference>
<dbReference type="SUPFAM" id="SSF52096">
    <property type="entry name" value="ClpP/crotonase"/>
    <property type="match status" value="1"/>
</dbReference>
<dbReference type="Proteomes" id="UP001202052">
    <property type="component" value="Unassembled WGS sequence"/>
</dbReference>
<gene>
    <name evidence="3" type="ORF">M4438_03630</name>
</gene>
<proteinExistence type="inferred from homology"/>
<dbReference type="PANTHER" id="PTHR11941">
    <property type="entry name" value="ENOYL-COA HYDRATASE-RELATED"/>
    <property type="match status" value="1"/>
</dbReference>
<dbReference type="EMBL" id="JAMCCK010000006">
    <property type="protein sequence ID" value="MCL3992629.1"/>
    <property type="molecule type" value="Genomic_DNA"/>
</dbReference>
<dbReference type="InterPro" id="IPR018376">
    <property type="entry name" value="Enoyl-CoA_hyd/isom_CS"/>
</dbReference>
<keyword evidence="4" id="KW-1185">Reference proteome</keyword>
<dbReference type="PROSITE" id="PS00166">
    <property type="entry name" value="ENOYL_COA_HYDRATASE"/>
    <property type="match status" value="1"/>
</dbReference>
<sequence>MSRVTGLTGERARDTKFNSLRYTREGWTATVTIDRERTLNSFCLELFEEVQEAFRLAERDDSVAVIVLTGSGDRAFCSGADLREHWELCQRPRDYNKWIREFIAMQTAIMRCGKPTIARLNGLVLGGGNELNMACDLAIAADDVVIQQAEPARGSVSGIGVTQWLPQLVGDRRAREAAFLCEKITARQALEWGMVNRVVPRDQLDAAVAEMAANLADKFPEALRYAKVQMNSAKEMIWALTAPHAGEWLGIHSGSPEAYEGMRSFLEKREPDRLALRAAAVEDRSPEFADGPPVVTCGSCDATGLPTGHRFCGHCGAALEQQAGQPDLPQQ</sequence>
<organism evidence="3 4">
    <name type="scientific">Streptomyces lavenduligriseus</name>
    <dbReference type="NCBI Taxonomy" id="67315"/>
    <lineage>
        <taxon>Bacteria</taxon>
        <taxon>Bacillati</taxon>
        <taxon>Actinomycetota</taxon>
        <taxon>Actinomycetes</taxon>
        <taxon>Kitasatosporales</taxon>
        <taxon>Streptomycetaceae</taxon>
        <taxon>Streptomyces</taxon>
    </lineage>
</organism>
<dbReference type="CDD" id="cd06558">
    <property type="entry name" value="crotonase-like"/>
    <property type="match status" value="1"/>
</dbReference>
<comment type="caution">
    <text evidence="3">The sequence shown here is derived from an EMBL/GenBank/DDBJ whole genome shotgun (WGS) entry which is preliminary data.</text>
</comment>
<protein>
    <submittedName>
        <fullName evidence="3">Enoyl-CoA hydratase-related protein</fullName>
    </submittedName>
</protein>
<dbReference type="InterPro" id="IPR001753">
    <property type="entry name" value="Enoyl-CoA_hydra/iso"/>
</dbReference>